<name>A0ABR3GCQ6_9PEZI</name>
<dbReference type="PANTHER" id="PTHR41814">
    <property type="entry name" value="EXPRESSED PROTEIN"/>
    <property type="match status" value="1"/>
</dbReference>
<dbReference type="InterPro" id="IPR012341">
    <property type="entry name" value="6hp_glycosidase-like_sf"/>
</dbReference>
<feature type="chain" id="PRO_5047404287" description="PNPLA domain-containing protein" evidence="4">
    <location>
        <begin position="18"/>
        <end position="798"/>
    </location>
</feature>
<comment type="caution">
    <text evidence="3">Lacks conserved residue(s) required for the propagation of feature annotation.</text>
</comment>
<feature type="short sequence motif" description="GXGXXG" evidence="3">
    <location>
        <begin position="370"/>
        <end position="375"/>
    </location>
</feature>
<dbReference type="SUPFAM" id="SSF52151">
    <property type="entry name" value="FabD/lysophospholipase-like"/>
    <property type="match status" value="1"/>
</dbReference>
<feature type="domain" description="PNPLA" evidence="5">
    <location>
        <begin position="366"/>
        <end position="534"/>
    </location>
</feature>
<dbReference type="Gene3D" id="1.50.10.10">
    <property type="match status" value="1"/>
</dbReference>
<proteinExistence type="predicted"/>
<evidence type="ECO:0000256" key="3">
    <source>
        <dbReference type="PROSITE-ProRule" id="PRU01161"/>
    </source>
</evidence>
<keyword evidence="4" id="KW-0732">Signal</keyword>
<dbReference type="EMBL" id="JBBBZM010000115">
    <property type="protein sequence ID" value="KAL0633744.1"/>
    <property type="molecule type" value="Genomic_DNA"/>
</dbReference>
<feature type="signal peptide" evidence="4">
    <location>
        <begin position="1"/>
        <end position="17"/>
    </location>
</feature>
<dbReference type="InterPro" id="IPR008928">
    <property type="entry name" value="6-hairpin_glycosidase_sf"/>
</dbReference>
<organism evidence="6 7">
    <name type="scientific">Discina gigas</name>
    <dbReference type="NCBI Taxonomy" id="1032678"/>
    <lineage>
        <taxon>Eukaryota</taxon>
        <taxon>Fungi</taxon>
        <taxon>Dikarya</taxon>
        <taxon>Ascomycota</taxon>
        <taxon>Pezizomycotina</taxon>
        <taxon>Pezizomycetes</taxon>
        <taxon>Pezizales</taxon>
        <taxon>Discinaceae</taxon>
        <taxon>Discina</taxon>
    </lineage>
</organism>
<dbReference type="InterPro" id="IPR010905">
    <property type="entry name" value="Glyco_hydro_88"/>
</dbReference>
<dbReference type="PANTHER" id="PTHR41814:SF1">
    <property type="entry name" value="CELLULASE"/>
    <property type="match status" value="1"/>
</dbReference>
<evidence type="ECO:0000256" key="2">
    <source>
        <dbReference type="ARBA" id="ARBA00023098"/>
    </source>
</evidence>
<evidence type="ECO:0000313" key="6">
    <source>
        <dbReference type="EMBL" id="KAL0633744.1"/>
    </source>
</evidence>
<keyword evidence="1" id="KW-0378">Hydrolase</keyword>
<dbReference type="InterPro" id="IPR002641">
    <property type="entry name" value="PNPLA_dom"/>
</dbReference>
<dbReference type="Gene3D" id="3.40.1090.10">
    <property type="entry name" value="Cytosolic phospholipase A2 catalytic domain"/>
    <property type="match status" value="1"/>
</dbReference>
<accession>A0ABR3GCQ6</accession>
<evidence type="ECO:0000313" key="7">
    <source>
        <dbReference type="Proteomes" id="UP001447188"/>
    </source>
</evidence>
<dbReference type="Pfam" id="PF01734">
    <property type="entry name" value="Patatin"/>
    <property type="match status" value="1"/>
</dbReference>
<evidence type="ECO:0000256" key="4">
    <source>
        <dbReference type="SAM" id="SignalP"/>
    </source>
</evidence>
<dbReference type="InterPro" id="IPR016035">
    <property type="entry name" value="Acyl_Trfase/lysoPLipase"/>
</dbReference>
<sequence>MFKTILFSMIAMSSVDAAAVKRAPNPGFDVQKVRGQMMNLAGHSWEWGTASEALLEWDSPALSVFGTPFPVPSNPSSTALDYARQHIFLGGQYLVPDDGAIGDPASLGVSALLIGKTDPAFLSAAERQKNYLFQAPKWSNGAISHRIEVAELWADFIYMAPPFLAYYAVYKNDEALLRETIRQIGLYREVLKKSSGLWTHIKGPNSPDAGSWSTGNAWAAAGITRVLATVIKAPMSQGWTTEINLLKSYIKEILDAAMSIGQKENGLFRNYLDDSSWFGEVSGTALLTAVAYRVYVLDSVTFGTKYRDFADAGRVVIARCVDSDGIVGPAINPLWWGDRTPMWAGSPEGNSFAVLLAAAYRDCVNVGKYGGGVRGYSIIMILQELMLKLFVEMHGRAPKLEEIPRPCDHFDLIGGTGTGGLIALLIGRLRLDLETCKEVYVRMTKKVFETDKTIAGLPYRKTLFKASRLEDAIKEVVKESTVRDDETVSLFIDPKTQSTQIRRANTFDSWDGPSQGKRSSWGSWGNENTLLFDSSNRKCKTFVTAVYKGSDDTTSPALLRTYDSAHGTSHSSICTIWEAGRATCATYPAFKGIQIGQSSFLDEGSGRYSPVAQVLEEALVHEWPGREVGLLISVGSGKGCAEEDHRREPSAIISASPLGKFAEAKGKHMAKVMDCEDIHREVLEGLHRTGVRKENYIRLNVETGITDFGMNEWSRIADISTGTRTYLGRSDIQMMNHAAAAKLAEAFRIKNSSSKLQFDLDRKLPDLPIATDSDSDPEDEEVQRHFEQLRRIAVKIQA</sequence>
<reference evidence="6 7" key="1">
    <citation type="submission" date="2024-02" db="EMBL/GenBank/DDBJ databases">
        <title>Discinaceae phylogenomics.</title>
        <authorList>
            <person name="Dirks A.C."/>
            <person name="James T.Y."/>
        </authorList>
    </citation>
    <scope>NUCLEOTIDE SEQUENCE [LARGE SCALE GENOMIC DNA]</scope>
    <source>
        <strain evidence="6 7">ACD0624</strain>
    </source>
</reference>
<protein>
    <recommendedName>
        <fullName evidence="5">PNPLA domain-containing protein</fullName>
    </recommendedName>
</protein>
<dbReference type="SUPFAM" id="SSF48208">
    <property type="entry name" value="Six-hairpin glycosidases"/>
    <property type="match status" value="1"/>
</dbReference>
<gene>
    <name evidence="6" type="ORF">Q9L58_007348</name>
</gene>
<keyword evidence="7" id="KW-1185">Reference proteome</keyword>
<evidence type="ECO:0000259" key="5">
    <source>
        <dbReference type="PROSITE" id="PS51635"/>
    </source>
</evidence>
<comment type="caution">
    <text evidence="6">The sequence shown here is derived from an EMBL/GenBank/DDBJ whole genome shotgun (WGS) entry which is preliminary data.</text>
</comment>
<dbReference type="Pfam" id="PF07470">
    <property type="entry name" value="Glyco_hydro_88"/>
    <property type="match status" value="1"/>
</dbReference>
<dbReference type="Proteomes" id="UP001447188">
    <property type="component" value="Unassembled WGS sequence"/>
</dbReference>
<keyword evidence="2" id="KW-0443">Lipid metabolism</keyword>
<evidence type="ECO:0000256" key="1">
    <source>
        <dbReference type="ARBA" id="ARBA00022801"/>
    </source>
</evidence>
<dbReference type="PROSITE" id="PS51635">
    <property type="entry name" value="PNPLA"/>
    <property type="match status" value="1"/>
</dbReference>